<sequence>MAPASKAMSHIVQDGGIATYAVYAAPCDAWCGGRHRKAETDGDDDDDDYDCAPAA</sequence>
<dbReference type="Gramene" id="TraesRN3D0100582100.1">
    <property type="protein sequence ID" value="TraesRN3D0100582100.1"/>
    <property type="gene ID" value="TraesRN3D0100582100"/>
</dbReference>
<accession>A0A3B6EGM6</accession>
<dbReference type="Gramene" id="TraesRN3B0100676700.1">
    <property type="protein sequence ID" value="TraesRN3B0100676700.1"/>
    <property type="gene ID" value="TraesRN3B0100676700"/>
</dbReference>
<evidence type="ECO:0000256" key="1">
    <source>
        <dbReference type="SAM" id="MobiDB-lite"/>
    </source>
</evidence>
<protein>
    <submittedName>
        <fullName evidence="2">Uncharacterized protein</fullName>
    </submittedName>
</protein>
<dbReference type="EnsemblPlants" id="TraesCS3A02G233600.1">
    <property type="protein sequence ID" value="TraesCS3A02G233600.1.cds1"/>
    <property type="gene ID" value="TraesCS3A02G233600"/>
</dbReference>
<dbReference type="Gramene" id="TraesCS3A03G0602700.1">
    <property type="protein sequence ID" value="TraesCS3A03G0602700.1.CDS1"/>
    <property type="gene ID" value="TraesCS3A03G0602700"/>
</dbReference>
<proteinExistence type="predicted"/>
<dbReference type="Gramene" id="TraesROB_scaffold_004067_01G000100.1">
    <property type="protein sequence ID" value="TraesROB_scaffold_004067_01G000100.1"/>
    <property type="gene ID" value="TraesROB_scaffold_004067_01G000100"/>
</dbReference>
<reference evidence="2" key="2">
    <citation type="submission" date="2018-10" db="UniProtKB">
        <authorList>
            <consortium name="EnsemblPlants"/>
        </authorList>
    </citation>
    <scope>IDENTIFICATION</scope>
</reference>
<dbReference type="Proteomes" id="UP000019116">
    <property type="component" value="Chromosome 3A"/>
</dbReference>
<name>A0A3B6EGM6_WHEAT</name>
<reference evidence="2" key="1">
    <citation type="submission" date="2018-08" db="EMBL/GenBank/DDBJ databases">
        <authorList>
            <person name="Rossello M."/>
        </authorList>
    </citation>
    <scope>NUCLEOTIDE SEQUENCE [LARGE SCALE GENOMIC DNA]</scope>
    <source>
        <strain evidence="2">cv. Chinese Spring</strain>
    </source>
</reference>
<evidence type="ECO:0000313" key="2">
    <source>
        <dbReference type="EnsemblPlants" id="TraesCS3A02G233600.1.cds1"/>
    </source>
</evidence>
<organism evidence="2">
    <name type="scientific">Triticum aestivum</name>
    <name type="common">Wheat</name>
    <dbReference type="NCBI Taxonomy" id="4565"/>
    <lineage>
        <taxon>Eukaryota</taxon>
        <taxon>Viridiplantae</taxon>
        <taxon>Streptophyta</taxon>
        <taxon>Embryophyta</taxon>
        <taxon>Tracheophyta</taxon>
        <taxon>Spermatophyta</taxon>
        <taxon>Magnoliopsida</taxon>
        <taxon>Liliopsida</taxon>
        <taxon>Poales</taxon>
        <taxon>Poaceae</taxon>
        <taxon>BOP clade</taxon>
        <taxon>Pooideae</taxon>
        <taxon>Triticodae</taxon>
        <taxon>Triticeae</taxon>
        <taxon>Triticinae</taxon>
        <taxon>Triticum</taxon>
    </lineage>
</organism>
<evidence type="ECO:0000313" key="3">
    <source>
        <dbReference type="Proteomes" id="UP000019116"/>
    </source>
</evidence>
<dbReference type="Gramene" id="TraesCAD_scaffold_025455_01G000100.1">
    <property type="protein sequence ID" value="TraesCAD_scaffold_025455_01G000100.1"/>
    <property type="gene ID" value="TraesCAD_scaffold_025455_01G000100"/>
</dbReference>
<feature type="region of interest" description="Disordered" evidence="1">
    <location>
        <begin position="35"/>
        <end position="55"/>
    </location>
</feature>
<dbReference type="Gramene" id="TraesWEE_scaffold_005021_01G000100.1">
    <property type="protein sequence ID" value="TraesWEE_scaffold_005021_01G000100.1"/>
    <property type="gene ID" value="TraesWEE_scaffold_005021_01G000100"/>
</dbReference>
<dbReference type="OrthoDB" id="706172at2759"/>
<keyword evidence="3" id="KW-1185">Reference proteome</keyword>
<dbReference type="Gramene" id="TraesCLE_scaffold_010699_01G000100.1">
    <property type="protein sequence ID" value="TraesCLE_scaffold_010699_01G000100.1"/>
    <property type="gene ID" value="TraesCLE_scaffold_010699_01G000100"/>
</dbReference>
<feature type="compositionally biased region" description="Acidic residues" evidence="1">
    <location>
        <begin position="41"/>
        <end position="55"/>
    </location>
</feature>
<dbReference type="OMA" id="APCDGWR"/>
<dbReference type="Gramene" id="TraesCS3A02G233600.1">
    <property type="protein sequence ID" value="TraesCS3A02G233600.1.cds1"/>
    <property type="gene ID" value="TraesCS3A02G233600"/>
</dbReference>
<dbReference type="AlphaFoldDB" id="A0A3B6EGM6"/>